<sequence length="134" mass="14314">MAPKGGSGRGVDKKKKAQSKSAKAGLTFPVARIGRGLRFMRLAKRLGAGGPVYLTAVLEYMAAEVLELAGNACRDNKKKRITPRHLVLAIRNDEELNKLLGGVTIAQGGVLPNIHQVLLPSKKKIGKDGASQDF</sequence>
<dbReference type="PROSITE" id="PS00046">
    <property type="entry name" value="HISTONE_H2A"/>
    <property type="match status" value="1"/>
</dbReference>
<dbReference type="InterPro" id="IPR007125">
    <property type="entry name" value="H2A/H2B/H3"/>
</dbReference>
<reference evidence="15" key="1">
    <citation type="submission" date="2021-05" db="EMBL/GenBank/DDBJ databases">
        <title>The genome of the haptophyte Pavlova lutheri (Diacronema luteri, Pavlovales) - a model for lipid biosynthesis in eukaryotic algae.</title>
        <authorList>
            <person name="Hulatt C.J."/>
            <person name="Posewitz M.C."/>
        </authorList>
    </citation>
    <scope>NUCLEOTIDE SEQUENCE</scope>
    <source>
        <strain evidence="15">NIVA-4/92</strain>
    </source>
</reference>
<dbReference type="Gene3D" id="1.10.20.10">
    <property type="entry name" value="Histone, subunit A"/>
    <property type="match status" value="1"/>
</dbReference>
<keyword evidence="8 11" id="KW-0238">DNA-binding</keyword>
<dbReference type="InterPro" id="IPR032454">
    <property type="entry name" value="Histone_H2A_C"/>
</dbReference>
<protein>
    <recommendedName>
        <fullName evidence="6 11">Histone H2A</fullName>
    </recommendedName>
</protein>
<name>A0A8J5Y125_DIALT</name>
<evidence type="ECO:0000259" key="13">
    <source>
        <dbReference type="Pfam" id="PF00125"/>
    </source>
</evidence>
<evidence type="ECO:0000256" key="6">
    <source>
        <dbReference type="ARBA" id="ARBA00017642"/>
    </source>
</evidence>
<organism evidence="15 16">
    <name type="scientific">Diacronema lutheri</name>
    <name type="common">Unicellular marine alga</name>
    <name type="synonym">Monochrysis lutheri</name>
    <dbReference type="NCBI Taxonomy" id="2081491"/>
    <lineage>
        <taxon>Eukaryota</taxon>
        <taxon>Haptista</taxon>
        <taxon>Haptophyta</taxon>
        <taxon>Pavlovophyceae</taxon>
        <taxon>Pavlovales</taxon>
        <taxon>Pavlovaceae</taxon>
        <taxon>Diacronema</taxon>
    </lineage>
</organism>
<dbReference type="AlphaFoldDB" id="A0A8J5Y125"/>
<dbReference type="InterPro" id="IPR032458">
    <property type="entry name" value="Histone_H2A_CS"/>
</dbReference>
<evidence type="ECO:0000313" key="15">
    <source>
        <dbReference type="EMBL" id="KAG8469360.1"/>
    </source>
</evidence>
<evidence type="ECO:0000256" key="5">
    <source>
        <dbReference type="ARBA" id="ARBA00011538"/>
    </source>
</evidence>
<evidence type="ECO:0000256" key="11">
    <source>
        <dbReference type="RuleBase" id="RU003767"/>
    </source>
</evidence>
<accession>A0A8J5Y125</accession>
<comment type="function">
    <text evidence="1">Core component of nucleosome. Nucleosomes wrap and compact DNA into chromatin, limiting DNA accessibility to the cellular machineries which require DNA as a template. Histones thereby play a central role in transcription regulation, DNA repair, DNA replication and chromosomal stability. DNA accessibility is regulated via a complex set of post-translational modifications of histones, also called histone code, and nucleosome remodeling.</text>
</comment>
<proteinExistence type="inferred from homology"/>
<evidence type="ECO:0000313" key="16">
    <source>
        <dbReference type="Proteomes" id="UP000751190"/>
    </source>
</evidence>
<evidence type="ECO:0000256" key="7">
    <source>
        <dbReference type="ARBA" id="ARBA00022454"/>
    </source>
</evidence>
<dbReference type="InterPro" id="IPR002119">
    <property type="entry name" value="Histone_H2A"/>
</dbReference>
<dbReference type="Proteomes" id="UP000751190">
    <property type="component" value="Unassembled WGS sequence"/>
</dbReference>
<dbReference type="EMBL" id="JAGTXO010000003">
    <property type="protein sequence ID" value="KAG8469360.1"/>
    <property type="molecule type" value="Genomic_DNA"/>
</dbReference>
<keyword evidence="7 11" id="KW-0158">Chromosome</keyword>
<evidence type="ECO:0000256" key="8">
    <source>
        <dbReference type="ARBA" id="ARBA00023125"/>
    </source>
</evidence>
<dbReference type="GO" id="GO:0003677">
    <property type="term" value="F:DNA binding"/>
    <property type="evidence" value="ECO:0007669"/>
    <property type="project" value="UniProtKB-KW"/>
</dbReference>
<dbReference type="GO" id="GO:0005634">
    <property type="term" value="C:nucleus"/>
    <property type="evidence" value="ECO:0007669"/>
    <property type="project" value="UniProtKB-SubCell"/>
</dbReference>
<dbReference type="PRINTS" id="PR00620">
    <property type="entry name" value="HISTONEH2A"/>
</dbReference>
<evidence type="ECO:0000256" key="2">
    <source>
        <dbReference type="ARBA" id="ARBA00004123"/>
    </source>
</evidence>
<comment type="subunit">
    <text evidence="5 11">The nucleosome is a histone octamer containing two molecules each of H2A, H2B, H3 and H4 assembled in one H3-H4 heterotetramer and two H2A-H2B heterodimers. The octamer wraps approximately 147 bp of DNA.</text>
</comment>
<dbReference type="InterPro" id="IPR009072">
    <property type="entry name" value="Histone-fold"/>
</dbReference>
<evidence type="ECO:0000259" key="14">
    <source>
        <dbReference type="Pfam" id="PF16211"/>
    </source>
</evidence>
<evidence type="ECO:0000256" key="4">
    <source>
        <dbReference type="ARBA" id="ARBA00010691"/>
    </source>
</evidence>
<dbReference type="GO" id="GO:0000786">
    <property type="term" value="C:nucleosome"/>
    <property type="evidence" value="ECO:0007669"/>
    <property type="project" value="UniProtKB-KW"/>
</dbReference>
<dbReference type="SMART" id="SM00414">
    <property type="entry name" value="H2A"/>
    <property type="match status" value="1"/>
</dbReference>
<comment type="similarity">
    <text evidence="4 11">Belongs to the histone H2A family.</text>
</comment>
<dbReference type="Pfam" id="PF16211">
    <property type="entry name" value="Histone_H2A_C"/>
    <property type="match status" value="1"/>
</dbReference>
<comment type="caution">
    <text evidence="15">The sequence shown here is derived from an EMBL/GenBank/DDBJ whole genome shotgun (WGS) entry which is preliminary data.</text>
</comment>
<dbReference type="SUPFAM" id="SSF47113">
    <property type="entry name" value="Histone-fold"/>
    <property type="match status" value="1"/>
</dbReference>
<comment type="subcellular location">
    <subcellularLocation>
        <location evidence="3">Chromosome</location>
    </subcellularLocation>
    <subcellularLocation>
        <location evidence="2 11">Nucleus</location>
    </subcellularLocation>
</comment>
<keyword evidence="9 11" id="KW-0539">Nucleus</keyword>
<dbReference type="FunFam" id="1.10.20.10:FF:000173">
    <property type="entry name" value="Histone H2A"/>
    <property type="match status" value="1"/>
</dbReference>
<dbReference type="CDD" id="cd00074">
    <property type="entry name" value="HFD_H2A"/>
    <property type="match status" value="1"/>
</dbReference>
<dbReference type="PANTHER" id="PTHR23430">
    <property type="entry name" value="HISTONE H2A"/>
    <property type="match status" value="1"/>
</dbReference>
<dbReference type="GO" id="GO:0030527">
    <property type="term" value="F:structural constituent of chromatin"/>
    <property type="evidence" value="ECO:0007669"/>
    <property type="project" value="InterPro"/>
</dbReference>
<evidence type="ECO:0000256" key="9">
    <source>
        <dbReference type="ARBA" id="ARBA00023242"/>
    </source>
</evidence>
<feature type="region of interest" description="Disordered" evidence="12">
    <location>
        <begin position="1"/>
        <end position="23"/>
    </location>
</feature>
<evidence type="ECO:0000256" key="1">
    <source>
        <dbReference type="ARBA" id="ARBA00002001"/>
    </source>
</evidence>
<feature type="domain" description="Core Histone H2A/H2B/H3" evidence="13">
    <location>
        <begin position="12"/>
        <end position="91"/>
    </location>
</feature>
<gene>
    <name evidence="15" type="ORF">KFE25_007878</name>
</gene>
<evidence type="ECO:0000256" key="3">
    <source>
        <dbReference type="ARBA" id="ARBA00004286"/>
    </source>
</evidence>
<feature type="domain" description="Histone H2A C-terminal" evidence="14">
    <location>
        <begin position="94"/>
        <end position="127"/>
    </location>
</feature>
<dbReference type="OrthoDB" id="9421954at2759"/>
<evidence type="ECO:0000256" key="12">
    <source>
        <dbReference type="SAM" id="MobiDB-lite"/>
    </source>
</evidence>
<dbReference type="OMA" id="HKKTRIN"/>
<dbReference type="Pfam" id="PF00125">
    <property type="entry name" value="Histone"/>
    <property type="match status" value="1"/>
</dbReference>
<dbReference type="GO" id="GO:0046982">
    <property type="term" value="F:protein heterodimerization activity"/>
    <property type="evidence" value="ECO:0007669"/>
    <property type="project" value="InterPro"/>
</dbReference>
<keyword evidence="10 11" id="KW-0544">Nucleosome core</keyword>
<keyword evidence="16" id="KW-1185">Reference proteome</keyword>
<evidence type="ECO:0000256" key="10">
    <source>
        <dbReference type="ARBA" id="ARBA00023269"/>
    </source>
</evidence>